<sequence length="339" mass="37513">MSQPRAVLDFSELRAQLKFADNEENKTAFNLTGLIPDELAKHTTEKTYTLAGITPDEFIDHHGAMAFDFPELQAEFSTICEDYIRPLDPARSSYAVDFCSRVIYEIAPDSRKGKRTENKTYRLKFIYKDGIQIKIKTCLVSTYRGVDYKKNYIPNERICLTVRLASMLAVVILNQLVPIAINREVVLLTPLAGACFSKDDLYKMADDMNVTIEDLIKDLNSGCQSGGQHLPNGYLHIALCSAIVATKGLKDDRMRDGIISKTMKQYYQVKKPLDDAKYTITAGYATGGIPGSLSIKGLIAQYDTAQTLAAKQLAKASAQSTLTTTVNVPASTSRLPTNV</sequence>
<dbReference type="KEGG" id="vg:80550386"/>
<name>A0A7D7JQ42_9VIRU</name>
<dbReference type="GeneID" id="80550386"/>
<keyword evidence="1" id="KW-0946">Virion</keyword>
<organism evidence="1 2">
    <name type="scientific">Coleopteran phasma-related virus OKIAV235</name>
    <dbReference type="NCBI Taxonomy" id="2746309"/>
    <lineage>
        <taxon>Viruses</taxon>
        <taxon>Riboviria</taxon>
        <taxon>Orthornavirae</taxon>
        <taxon>Negarnaviricota</taxon>
        <taxon>Polyploviricotina</taxon>
        <taxon>Bunyaviricetes</taxon>
        <taxon>Elliovirales</taxon>
        <taxon>Phasmaviridae</taxon>
        <taxon>Orthophasmavirus</taxon>
        <taxon>Orthophasmavirus sp. 'coleopterus'</taxon>
    </lineage>
</organism>
<dbReference type="GO" id="GO:0019013">
    <property type="term" value="C:viral nucleocapsid"/>
    <property type="evidence" value="ECO:0007669"/>
    <property type="project" value="UniProtKB-KW"/>
</dbReference>
<keyword evidence="1" id="KW-0543">Viral nucleoprotein</keyword>
<evidence type="ECO:0000313" key="1">
    <source>
        <dbReference type="EMBL" id="QMP82274.1"/>
    </source>
</evidence>
<reference evidence="1" key="1">
    <citation type="journal article" date="2019" name="PLoS Pathog.">
        <title>Re-assessing the diversity of negative strand RNA viruses in insects.</title>
        <authorList>
            <person name="Kafer S."/>
            <person name="Paraskevopoulou S."/>
            <person name="Zirkel F."/>
            <person name="Wieseke N."/>
            <person name="Donath A."/>
            <person name="Petersen M."/>
            <person name="Jones T.C."/>
            <person name="Liu S."/>
            <person name="Zhou X."/>
            <person name="Middendorf M."/>
            <person name="Junglen S."/>
            <person name="Misof B."/>
            <person name="Drosten C."/>
        </authorList>
    </citation>
    <scope>NUCLEOTIDE SEQUENCE</scope>
    <source>
        <strain evidence="1">OKIAV235</strain>
    </source>
</reference>
<reference evidence="1" key="2">
    <citation type="submission" date="2020-03" db="EMBL/GenBank/DDBJ databases">
        <authorList>
            <person name="Kafer S."/>
            <person name="Paraskevopoulou S."/>
            <person name="Zirkel F."/>
            <person name="Wieseke N."/>
            <person name="Donath A."/>
            <person name="Petersen M."/>
            <person name="Jones T.C."/>
            <person name="Liu S."/>
            <person name="Zhou X."/>
            <person name="Middendorf M."/>
            <person name="Junglen S."/>
            <person name="Misof B."/>
            <person name="Drosten C."/>
        </authorList>
    </citation>
    <scope>NUCLEOTIDE SEQUENCE</scope>
    <source>
        <strain evidence="1">OKIAV235</strain>
    </source>
</reference>
<accession>A0A7D7JQ42</accession>
<proteinExistence type="predicted"/>
<dbReference type="EMBL" id="MT153483">
    <property type="protein sequence ID" value="QMP82274.1"/>
    <property type="molecule type" value="Viral_cRNA"/>
</dbReference>
<evidence type="ECO:0000313" key="2">
    <source>
        <dbReference type="Proteomes" id="UP000683308"/>
    </source>
</evidence>
<dbReference type="Proteomes" id="UP000683308">
    <property type="component" value="Genome"/>
</dbReference>
<dbReference type="RefSeq" id="YP_010840014.1">
    <property type="nucleotide sequence ID" value="NC_078334.1"/>
</dbReference>
<protein>
    <submittedName>
        <fullName evidence="1">Nucleocapsid protein</fullName>
    </submittedName>
</protein>